<dbReference type="UniPathway" id="UPA00075">
    <property type="reaction ID" value="UER00335"/>
</dbReference>
<accession>A0A317MS11</accession>
<comment type="subcellular location">
    <subcellularLocation>
        <location evidence="7">Cytoplasm</location>
    </subcellularLocation>
</comment>
<dbReference type="GO" id="GO:0000287">
    <property type="term" value="F:magnesium ion binding"/>
    <property type="evidence" value="ECO:0007669"/>
    <property type="project" value="UniProtKB-UniRule"/>
</dbReference>
<comment type="function">
    <text evidence="7">Plays an important role in the de novo pathway of purine nucleotide biosynthesis. Catalyzes the first committed step in the biosynthesis of AMP from IMP.</text>
</comment>
<comment type="subunit">
    <text evidence="7">Homodimer.</text>
</comment>
<reference evidence="8 9" key="1">
    <citation type="submission" date="2018-05" db="EMBL/GenBank/DDBJ databases">
        <title>Genomic Encyclopedia of Type Strains, Phase IV (KMG-IV): sequencing the most valuable type-strain genomes for metagenomic binning, comparative biology and taxonomic classification.</title>
        <authorList>
            <person name="Goeker M."/>
        </authorList>
    </citation>
    <scope>NUCLEOTIDE SEQUENCE [LARGE SCALE GENOMIC DNA]</scope>
    <source>
        <strain evidence="8 9">DSM 23606</strain>
    </source>
</reference>
<feature type="binding site" description="in other chain" evidence="7">
    <location>
        <position position="242"/>
    </location>
    <ligand>
        <name>IMP</name>
        <dbReference type="ChEBI" id="CHEBI:58053"/>
        <note>ligand shared between dimeric partners</note>
    </ligand>
</feature>
<dbReference type="GO" id="GO:0004019">
    <property type="term" value="F:adenylosuccinate synthase activity"/>
    <property type="evidence" value="ECO:0007669"/>
    <property type="project" value="UniProtKB-UniRule"/>
</dbReference>
<dbReference type="Gene3D" id="3.40.440.10">
    <property type="entry name" value="Adenylosuccinate Synthetase, subunit A, domain 1"/>
    <property type="match status" value="1"/>
</dbReference>
<dbReference type="Gene3D" id="1.10.300.10">
    <property type="entry name" value="Adenylosuccinate Synthetase, subunit A, domain 2"/>
    <property type="match status" value="1"/>
</dbReference>
<feature type="active site" description="Proton donor" evidence="7">
    <location>
        <position position="44"/>
    </location>
</feature>
<dbReference type="InterPro" id="IPR042109">
    <property type="entry name" value="Adenylosuccinate_synth_dom1"/>
</dbReference>
<feature type="binding site" description="in other chain" evidence="7">
    <location>
        <position position="227"/>
    </location>
    <ligand>
        <name>IMP</name>
        <dbReference type="ChEBI" id="CHEBI:58053"/>
        <note>ligand shared between dimeric partners</note>
    </ligand>
</feature>
<evidence type="ECO:0000256" key="7">
    <source>
        <dbReference type="HAMAP-Rule" id="MF_00011"/>
    </source>
</evidence>
<comment type="similarity">
    <text evidence="7">Belongs to the adenylosuccinate synthetase family.</text>
</comment>
<evidence type="ECO:0000256" key="1">
    <source>
        <dbReference type="ARBA" id="ARBA00022598"/>
    </source>
</evidence>
<dbReference type="EMBL" id="QGTJ01000009">
    <property type="protein sequence ID" value="PWV59825.1"/>
    <property type="molecule type" value="Genomic_DNA"/>
</dbReference>
<feature type="binding site" evidence="7">
    <location>
        <position position="14"/>
    </location>
    <ligand>
        <name>Mg(2+)</name>
        <dbReference type="ChEBI" id="CHEBI:18420"/>
    </ligand>
</feature>
<proteinExistence type="inferred from homology"/>
<dbReference type="RefSeq" id="WP_110019434.1">
    <property type="nucleotide sequence ID" value="NZ_QGTJ01000009.1"/>
</dbReference>
<dbReference type="GO" id="GO:0044208">
    <property type="term" value="P:'de novo' AMP biosynthetic process"/>
    <property type="evidence" value="ECO:0007669"/>
    <property type="project" value="UniProtKB-UniRule"/>
</dbReference>
<comment type="pathway">
    <text evidence="7">Purine metabolism; AMP biosynthesis via de novo pathway; AMP from IMP: step 1/2.</text>
</comment>
<dbReference type="GO" id="GO:0005737">
    <property type="term" value="C:cytoplasm"/>
    <property type="evidence" value="ECO:0007669"/>
    <property type="project" value="UniProtKB-SubCell"/>
</dbReference>
<gene>
    <name evidence="7" type="primary">purA</name>
    <name evidence="8" type="ORF">C7443_10978</name>
</gene>
<keyword evidence="9" id="KW-1185">Reference proteome</keyword>
<evidence type="ECO:0000256" key="5">
    <source>
        <dbReference type="ARBA" id="ARBA00022842"/>
    </source>
</evidence>
<evidence type="ECO:0000256" key="4">
    <source>
        <dbReference type="ARBA" id="ARBA00022755"/>
    </source>
</evidence>
<dbReference type="HAMAP" id="MF_00011">
    <property type="entry name" value="Adenylosucc_synth"/>
    <property type="match status" value="1"/>
</dbReference>
<name>A0A317MS11_9GAMM</name>
<dbReference type="InterPro" id="IPR042110">
    <property type="entry name" value="Adenylosuccinate_synth_dom2"/>
</dbReference>
<keyword evidence="5 7" id="KW-0460">Magnesium</keyword>
<feature type="binding site" evidence="7">
    <location>
        <position position="43"/>
    </location>
    <ligand>
        <name>Mg(2+)</name>
        <dbReference type="ChEBI" id="CHEBI:18420"/>
    </ligand>
</feature>
<dbReference type="OrthoDB" id="3959406at2"/>
<dbReference type="InterPro" id="IPR027417">
    <property type="entry name" value="P-loop_NTPase"/>
</dbReference>
<protein>
    <recommendedName>
        <fullName evidence="7">Adenylosuccinate synthetase</fullName>
        <shortName evidence="7">AMPSase</shortName>
        <shortName evidence="7">AdSS</shortName>
        <ecNumber evidence="7">6.3.4.4</ecNumber>
    </recommendedName>
    <alternativeName>
        <fullName evidence="7">IMP--aspartate ligase</fullName>
    </alternativeName>
</protein>
<keyword evidence="1 7" id="KW-0436">Ligase</keyword>
<sequence length="400" mass="43452">MARAIAVIGAGYGDEGKGLATDWLAAARPDTLVVRANGGAQAGHTVQCADGRRHVFGHIGSGAFVGAPTFLSRFFVVNPLLYLRERAALRALGVVPEVWVDGACAVSTPWDMWMNQMLEAARGAARHGSCGVGFGETLERHERDAAYRLQVSDLLDPRRLRERLQAIRRDWLPLRLGELSLALPPALAADALIERFAGDCAQFLDHVRLGDVERLRSAGRVVFEGAQGLRLDMDRGDWPHVTRSHTGLRNVVTLVREAGIDALDVLYASRAYVTRHGAGPLAHELSAPPYAGIDDPTNRPNAWQGSLRFAWLDADRLCADIAADLSDAGPLPLRPQLLLSCLDQCPPRLRYWCDGRPCEAGVGTLLDELRSRLGLHALYGSYGPTRATLQRLDGALARAA</sequence>
<dbReference type="SUPFAM" id="SSF52540">
    <property type="entry name" value="P-loop containing nucleoside triphosphate hydrolases"/>
    <property type="match status" value="1"/>
</dbReference>
<evidence type="ECO:0000313" key="8">
    <source>
        <dbReference type="EMBL" id="PWV59825.1"/>
    </source>
</evidence>
<keyword evidence="4 7" id="KW-0658">Purine biosynthesis</keyword>
<dbReference type="SMART" id="SM00788">
    <property type="entry name" value="Adenylsucc_synt"/>
    <property type="match status" value="1"/>
</dbReference>
<feature type="binding site" evidence="7">
    <location>
        <begin position="43"/>
        <end position="45"/>
    </location>
    <ligand>
        <name>GTP</name>
        <dbReference type="ChEBI" id="CHEBI:37565"/>
    </ligand>
</feature>
<evidence type="ECO:0000256" key="6">
    <source>
        <dbReference type="ARBA" id="ARBA00023134"/>
    </source>
</evidence>
<keyword evidence="6 7" id="KW-0342">GTP-binding</keyword>
<feature type="active site" description="Proton acceptor" evidence="7">
    <location>
        <position position="14"/>
    </location>
</feature>
<dbReference type="Proteomes" id="UP000246569">
    <property type="component" value="Unassembled WGS sequence"/>
</dbReference>
<dbReference type="PANTHER" id="PTHR11846">
    <property type="entry name" value="ADENYLOSUCCINATE SYNTHETASE"/>
    <property type="match status" value="1"/>
</dbReference>
<feature type="binding site" description="in other chain" evidence="7">
    <location>
        <begin position="14"/>
        <end position="17"/>
    </location>
    <ligand>
        <name>IMP</name>
        <dbReference type="ChEBI" id="CHEBI:58053"/>
        <note>ligand shared between dimeric partners</note>
    </ligand>
</feature>
<comment type="catalytic activity">
    <reaction evidence="7">
        <text>IMP + L-aspartate + GTP = N(6)-(1,2-dicarboxyethyl)-AMP + GDP + phosphate + 2 H(+)</text>
        <dbReference type="Rhea" id="RHEA:15753"/>
        <dbReference type="ChEBI" id="CHEBI:15378"/>
        <dbReference type="ChEBI" id="CHEBI:29991"/>
        <dbReference type="ChEBI" id="CHEBI:37565"/>
        <dbReference type="ChEBI" id="CHEBI:43474"/>
        <dbReference type="ChEBI" id="CHEBI:57567"/>
        <dbReference type="ChEBI" id="CHEBI:58053"/>
        <dbReference type="ChEBI" id="CHEBI:58189"/>
        <dbReference type="EC" id="6.3.4.4"/>
    </reaction>
</comment>
<evidence type="ECO:0000256" key="2">
    <source>
        <dbReference type="ARBA" id="ARBA00022723"/>
    </source>
</evidence>
<keyword evidence="2 7" id="KW-0479">Metal-binding</keyword>
<comment type="caution">
    <text evidence="7">Lacks conserved residue(s) required for the propagation of feature annotation.</text>
</comment>
<dbReference type="AlphaFoldDB" id="A0A317MS11"/>
<dbReference type="EC" id="6.3.4.4" evidence="7"/>
<keyword evidence="3 7" id="KW-0547">Nucleotide-binding</keyword>
<evidence type="ECO:0000313" key="9">
    <source>
        <dbReference type="Proteomes" id="UP000246569"/>
    </source>
</evidence>
<feature type="binding site" evidence="7">
    <location>
        <begin position="13"/>
        <end position="19"/>
    </location>
    <ligand>
        <name>GTP</name>
        <dbReference type="ChEBI" id="CHEBI:37565"/>
    </ligand>
</feature>
<dbReference type="PANTHER" id="PTHR11846:SF0">
    <property type="entry name" value="ADENYLOSUCCINATE SYNTHETASE"/>
    <property type="match status" value="1"/>
</dbReference>
<organism evidence="8 9">
    <name type="scientific">Plasticicumulans acidivorans</name>
    <dbReference type="NCBI Taxonomy" id="886464"/>
    <lineage>
        <taxon>Bacteria</taxon>
        <taxon>Pseudomonadati</taxon>
        <taxon>Pseudomonadota</taxon>
        <taxon>Gammaproteobacteria</taxon>
        <taxon>Candidatus Competibacteraceae</taxon>
        <taxon>Plasticicumulans</taxon>
    </lineage>
</organism>
<evidence type="ECO:0000256" key="3">
    <source>
        <dbReference type="ARBA" id="ARBA00022741"/>
    </source>
</evidence>
<comment type="cofactor">
    <cofactor evidence="7">
        <name>Mg(2+)</name>
        <dbReference type="ChEBI" id="CHEBI:18420"/>
    </cofactor>
    <text evidence="7">Binds 1 Mg(2+) ion per subunit.</text>
</comment>
<dbReference type="GO" id="GO:0005525">
    <property type="term" value="F:GTP binding"/>
    <property type="evidence" value="ECO:0007669"/>
    <property type="project" value="UniProtKB-UniRule"/>
</dbReference>
<dbReference type="InterPro" id="IPR001114">
    <property type="entry name" value="Adenylosuccinate_synthetase"/>
</dbReference>
<dbReference type="GO" id="GO:0046040">
    <property type="term" value="P:IMP metabolic process"/>
    <property type="evidence" value="ECO:0007669"/>
    <property type="project" value="TreeGrafter"/>
</dbReference>
<comment type="caution">
    <text evidence="8">The sequence shown here is derived from an EMBL/GenBank/DDBJ whole genome shotgun (WGS) entry which is preliminary data.</text>
</comment>
<keyword evidence="7" id="KW-0963">Cytoplasm</keyword>
<dbReference type="Pfam" id="PF00709">
    <property type="entry name" value="Adenylsucc_synt"/>
    <property type="match status" value="1"/>
</dbReference>